<dbReference type="EMBL" id="KK583360">
    <property type="protein sequence ID" value="KDO19279.1"/>
    <property type="molecule type" value="Genomic_DNA"/>
</dbReference>
<dbReference type="Proteomes" id="UP000030745">
    <property type="component" value="Unassembled WGS sequence"/>
</dbReference>
<dbReference type="VEuPathDB" id="FungiDB:SPRG_15549"/>
<accession>A0A067BLD5</accession>
<dbReference type="OrthoDB" id="98203at2759"/>
<dbReference type="RefSeq" id="XP_012210022.1">
    <property type="nucleotide sequence ID" value="XM_012354632.1"/>
</dbReference>
<organism evidence="1 2">
    <name type="scientific">Saprolegnia parasitica (strain CBS 223.65)</name>
    <dbReference type="NCBI Taxonomy" id="695850"/>
    <lineage>
        <taxon>Eukaryota</taxon>
        <taxon>Sar</taxon>
        <taxon>Stramenopiles</taxon>
        <taxon>Oomycota</taxon>
        <taxon>Saprolegniomycetes</taxon>
        <taxon>Saprolegniales</taxon>
        <taxon>Saprolegniaceae</taxon>
        <taxon>Saprolegnia</taxon>
    </lineage>
</organism>
<evidence type="ECO:0000313" key="1">
    <source>
        <dbReference type="EMBL" id="KDO19279.1"/>
    </source>
</evidence>
<dbReference type="KEGG" id="spar:SPRG_15549"/>
<dbReference type="AlphaFoldDB" id="A0A067BLD5"/>
<sequence length="143" mass="15724">MIWCDDKFPLLSACMVKIFCGPALTAGVERNHKVGANVHTALRNRLGNGKVERQVAVAHNANVAKRGGPELRHPFAHFMAKMFDPDADVIIINDKELNLVDRRPTAIQADGQDVEDALYLLLTPDECLEQVVLHQSLEGSTVA</sequence>
<name>A0A067BLD5_SAPPC</name>
<reference evidence="1 2" key="1">
    <citation type="journal article" date="2013" name="PLoS Genet.">
        <title>Distinctive expansion of potential virulence genes in the genome of the oomycete fish pathogen Saprolegnia parasitica.</title>
        <authorList>
            <person name="Jiang R.H."/>
            <person name="de Bruijn I."/>
            <person name="Haas B.J."/>
            <person name="Belmonte R."/>
            <person name="Lobach L."/>
            <person name="Christie J."/>
            <person name="van den Ackerveken G."/>
            <person name="Bottin A."/>
            <person name="Bulone V."/>
            <person name="Diaz-Moreno S.M."/>
            <person name="Dumas B."/>
            <person name="Fan L."/>
            <person name="Gaulin E."/>
            <person name="Govers F."/>
            <person name="Grenville-Briggs L.J."/>
            <person name="Horner N.R."/>
            <person name="Levin J.Z."/>
            <person name="Mammella M."/>
            <person name="Meijer H.J."/>
            <person name="Morris P."/>
            <person name="Nusbaum C."/>
            <person name="Oome S."/>
            <person name="Phillips A.J."/>
            <person name="van Rooyen D."/>
            <person name="Rzeszutek E."/>
            <person name="Saraiva M."/>
            <person name="Secombes C.J."/>
            <person name="Seidl M.F."/>
            <person name="Snel B."/>
            <person name="Stassen J.H."/>
            <person name="Sykes S."/>
            <person name="Tripathy S."/>
            <person name="van den Berg H."/>
            <person name="Vega-Arreguin J.C."/>
            <person name="Wawra S."/>
            <person name="Young S.K."/>
            <person name="Zeng Q."/>
            <person name="Dieguez-Uribeondo J."/>
            <person name="Russ C."/>
            <person name="Tyler B.M."/>
            <person name="van West P."/>
        </authorList>
    </citation>
    <scope>NUCLEOTIDE SEQUENCE [LARGE SCALE GENOMIC DNA]</scope>
    <source>
        <strain evidence="1 2">CBS 223.65</strain>
    </source>
</reference>
<keyword evidence="2" id="KW-1185">Reference proteome</keyword>
<evidence type="ECO:0000313" key="2">
    <source>
        <dbReference type="Proteomes" id="UP000030745"/>
    </source>
</evidence>
<proteinExistence type="predicted"/>
<protein>
    <submittedName>
        <fullName evidence="1">Uncharacterized protein</fullName>
    </submittedName>
</protein>
<gene>
    <name evidence="1" type="ORF">SPRG_15549</name>
</gene>
<dbReference type="GeneID" id="24137265"/>